<reference evidence="2 3" key="1">
    <citation type="journal article" date="2016" name="Nat. Commun.">
        <title>Thousands of microbial genomes shed light on interconnected biogeochemical processes in an aquifer system.</title>
        <authorList>
            <person name="Anantharaman K."/>
            <person name="Brown C.T."/>
            <person name="Hug L.A."/>
            <person name="Sharon I."/>
            <person name="Castelle C.J."/>
            <person name="Probst A.J."/>
            <person name="Thomas B.C."/>
            <person name="Singh A."/>
            <person name="Wilkins M.J."/>
            <person name="Karaoz U."/>
            <person name="Brodie E.L."/>
            <person name="Williams K.H."/>
            <person name="Hubbard S.S."/>
            <person name="Banfield J.F."/>
        </authorList>
    </citation>
    <scope>NUCLEOTIDE SEQUENCE [LARGE SCALE GENOMIC DNA]</scope>
</reference>
<dbReference type="EMBL" id="MFUR01000001">
    <property type="protein sequence ID" value="OGI87550.1"/>
    <property type="molecule type" value="Genomic_DNA"/>
</dbReference>
<keyword evidence="1" id="KW-1133">Transmembrane helix</keyword>
<dbReference type="Proteomes" id="UP000177001">
    <property type="component" value="Unassembled WGS sequence"/>
</dbReference>
<evidence type="ECO:0000313" key="2">
    <source>
        <dbReference type="EMBL" id="OGI87550.1"/>
    </source>
</evidence>
<comment type="caution">
    <text evidence="2">The sequence shown here is derived from an EMBL/GenBank/DDBJ whole genome shotgun (WGS) entry which is preliminary data.</text>
</comment>
<name>A0A1F6X092_9BACT</name>
<sequence>MSPEERELLNRSVSLAEENNKILLSVKRSMRISKIMTYIYLIFIIGSAAGAYYLLQPYIDQLIGIYGNVQGTFDNIKQFSQ</sequence>
<keyword evidence="1" id="KW-0812">Transmembrane</keyword>
<organism evidence="2 3">
    <name type="scientific">Candidatus Nomurabacteria bacterium RIFCSPLOWO2_01_FULL_36_16</name>
    <dbReference type="NCBI Taxonomy" id="1801767"/>
    <lineage>
        <taxon>Bacteria</taxon>
        <taxon>Candidatus Nomuraibacteriota</taxon>
    </lineage>
</organism>
<evidence type="ECO:0000256" key="1">
    <source>
        <dbReference type="SAM" id="Phobius"/>
    </source>
</evidence>
<proteinExistence type="predicted"/>
<feature type="transmembrane region" description="Helical" evidence="1">
    <location>
        <begin position="35"/>
        <end position="55"/>
    </location>
</feature>
<accession>A0A1F6X092</accession>
<keyword evidence="1" id="KW-0472">Membrane</keyword>
<dbReference type="AlphaFoldDB" id="A0A1F6X092"/>
<gene>
    <name evidence="2" type="ORF">A3A91_01390</name>
</gene>
<evidence type="ECO:0000313" key="3">
    <source>
        <dbReference type="Proteomes" id="UP000177001"/>
    </source>
</evidence>
<protein>
    <submittedName>
        <fullName evidence="2">Uncharacterized protein</fullName>
    </submittedName>
</protein>